<sequence length="133" mass="14130">MDCHLDLDITPVVLDEQRPLVRGVGRMISSLSPIGDRGIAGDAEVPDQILALGELLFLKTQHSTHSHERQGQPEVGGPDHRAAPGSRVQVGAGGKSQIAGEADTFEGGVERPLHHAGIGERFENLLGYLFPPG</sequence>
<evidence type="ECO:0000256" key="1">
    <source>
        <dbReference type="SAM" id="MobiDB-lite"/>
    </source>
</evidence>
<proteinExistence type="predicted"/>
<accession>A0A645JFH3</accession>
<gene>
    <name evidence="2" type="ORF">SDC9_210193</name>
</gene>
<name>A0A645JFH3_9ZZZZ</name>
<organism evidence="2">
    <name type="scientific">bioreactor metagenome</name>
    <dbReference type="NCBI Taxonomy" id="1076179"/>
    <lineage>
        <taxon>unclassified sequences</taxon>
        <taxon>metagenomes</taxon>
        <taxon>ecological metagenomes</taxon>
    </lineage>
</organism>
<feature type="compositionally biased region" description="Basic and acidic residues" evidence="1">
    <location>
        <begin position="65"/>
        <end position="82"/>
    </location>
</feature>
<reference evidence="2" key="1">
    <citation type="submission" date="2019-08" db="EMBL/GenBank/DDBJ databases">
        <authorList>
            <person name="Kucharzyk K."/>
            <person name="Murdoch R.W."/>
            <person name="Higgins S."/>
            <person name="Loffler F."/>
        </authorList>
    </citation>
    <scope>NUCLEOTIDE SEQUENCE</scope>
</reference>
<dbReference type="EMBL" id="VSSQ01140461">
    <property type="protein sequence ID" value="MPN62445.1"/>
    <property type="molecule type" value="Genomic_DNA"/>
</dbReference>
<evidence type="ECO:0000313" key="2">
    <source>
        <dbReference type="EMBL" id="MPN62445.1"/>
    </source>
</evidence>
<feature type="region of interest" description="Disordered" evidence="1">
    <location>
        <begin position="61"/>
        <end position="105"/>
    </location>
</feature>
<comment type="caution">
    <text evidence="2">The sequence shown here is derived from an EMBL/GenBank/DDBJ whole genome shotgun (WGS) entry which is preliminary data.</text>
</comment>
<dbReference type="AlphaFoldDB" id="A0A645JFH3"/>
<protein>
    <submittedName>
        <fullName evidence="2">Uncharacterized protein</fullName>
    </submittedName>
</protein>